<dbReference type="Proteomes" id="UP000217446">
    <property type="component" value="Unassembled WGS sequence"/>
</dbReference>
<evidence type="ECO:0000313" key="1">
    <source>
        <dbReference type="EMBL" id="GAX52851.1"/>
    </source>
</evidence>
<keyword evidence="2" id="KW-1185">Reference proteome</keyword>
<dbReference type="AlphaFoldDB" id="A0A250VFA9"/>
<reference evidence="2" key="1">
    <citation type="submission" date="2017-05" db="EMBL/GenBank/DDBJ databases">
        <title>Streptomyces olivochromogenes NBRC 3561 whole genome shotgun sequence.</title>
        <authorList>
            <person name="Dohra H."/>
            <person name="Kodani S."/>
        </authorList>
    </citation>
    <scope>NUCLEOTIDE SEQUENCE [LARGE SCALE GENOMIC DNA]</scope>
    <source>
        <strain evidence="2">NBRC 3561</strain>
    </source>
</reference>
<accession>A0A250VFA9</accession>
<comment type="caution">
    <text evidence="1">The sequence shown here is derived from an EMBL/GenBank/DDBJ whole genome shotgun (WGS) entry which is preliminary data.</text>
</comment>
<proteinExistence type="predicted"/>
<name>A0A250VFA9_STROL</name>
<evidence type="ECO:0000313" key="2">
    <source>
        <dbReference type="Proteomes" id="UP000217446"/>
    </source>
</evidence>
<organism evidence="1 2">
    <name type="scientific">Streptomyces olivochromogenes</name>
    <dbReference type="NCBI Taxonomy" id="1963"/>
    <lineage>
        <taxon>Bacteria</taxon>
        <taxon>Bacillati</taxon>
        <taxon>Actinomycetota</taxon>
        <taxon>Actinomycetes</taxon>
        <taxon>Kitasatosporales</taxon>
        <taxon>Streptomycetaceae</taxon>
        <taxon>Streptomyces</taxon>
    </lineage>
</organism>
<protein>
    <submittedName>
        <fullName evidence="1">Uncharacterized protein</fullName>
    </submittedName>
</protein>
<gene>
    <name evidence="1" type="ORF">SO3561_04370</name>
</gene>
<dbReference type="EMBL" id="BDQI01000008">
    <property type="protein sequence ID" value="GAX52851.1"/>
    <property type="molecule type" value="Genomic_DNA"/>
</dbReference>
<sequence length="29" mass="2996">MTLPQPNSAITTANLIPVPSSATNVTLFP</sequence>